<keyword evidence="2" id="KW-0472">Membrane</keyword>
<dbReference type="eggNOG" id="ENOG5033DS8">
    <property type="taxonomic scope" value="Bacteria"/>
</dbReference>
<evidence type="ECO:0008006" key="6">
    <source>
        <dbReference type="Google" id="ProtNLM"/>
    </source>
</evidence>
<feature type="signal peptide" evidence="3">
    <location>
        <begin position="1"/>
        <end position="42"/>
    </location>
</feature>
<name>B5H9M4_STRE2</name>
<dbReference type="AlphaFoldDB" id="B5H9M4"/>
<feature type="region of interest" description="Disordered" evidence="1">
    <location>
        <begin position="148"/>
        <end position="202"/>
    </location>
</feature>
<keyword evidence="2" id="KW-0812">Transmembrane</keyword>
<keyword evidence="5" id="KW-1185">Reference proteome</keyword>
<feature type="compositionally biased region" description="Gly residues" evidence="1">
    <location>
        <begin position="182"/>
        <end position="195"/>
    </location>
</feature>
<evidence type="ECO:0000256" key="2">
    <source>
        <dbReference type="SAM" id="Phobius"/>
    </source>
</evidence>
<evidence type="ECO:0000313" key="4">
    <source>
        <dbReference type="EMBL" id="EDY63535.2"/>
    </source>
</evidence>
<accession>B5H9M4</accession>
<dbReference type="Proteomes" id="UP000002805">
    <property type="component" value="Chromosome"/>
</dbReference>
<protein>
    <recommendedName>
        <fullName evidence="6">Secreted protein</fullName>
    </recommendedName>
</protein>
<gene>
    <name evidence="4" type="ORF">SSDG_01952</name>
</gene>
<dbReference type="EMBL" id="CM000950">
    <property type="protein sequence ID" value="EDY63535.2"/>
    <property type="molecule type" value="Genomic_DNA"/>
</dbReference>
<keyword evidence="3" id="KW-0732">Signal</keyword>
<evidence type="ECO:0000313" key="5">
    <source>
        <dbReference type="Proteomes" id="UP000002805"/>
    </source>
</evidence>
<organism evidence="4 5">
    <name type="scientific">Streptomyces pristinaespiralis (strain ATCC 25486 / DSM 40338 / CBS 914.69 / JCM 4507 / KCC S-0507 / NBRC 13074 / NRRL 2958 / 5647)</name>
    <dbReference type="NCBI Taxonomy" id="457429"/>
    <lineage>
        <taxon>Bacteria</taxon>
        <taxon>Bacillati</taxon>
        <taxon>Actinomycetota</taxon>
        <taxon>Actinomycetes</taxon>
        <taxon>Kitasatosporales</taxon>
        <taxon>Streptomycetaceae</taxon>
        <taxon>Streptomyces</taxon>
    </lineage>
</organism>
<feature type="transmembrane region" description="Helical" evidence="2">
    <location>
        <begin position="203"/>
        <end position="222"/>
    </location>
</feature>
<reference evidence="5" key="2">
    <citation type="submission" date="2009-10" db="EMBL/GenBank/DDBJ databases">
        <title>The genome sequence of Streptomyces pristinaespiralis strain ATCC 25486.</title>
        <authorList>
            <consortium name="The Broad Institute Genome Sequencing Platform"/>
            <consortium name="Broad Institute Microbial Sequencing Center"/>
            <person name="Fischbach M."/>
            <person name="Godfrey P."/>
            <person name="Ward D."/>
            <person name="Young S."/>
            <person name="Zeng Q."/>
            <person name="Koehrsen M."/>
            <person name="Alvarado L."/>
            <person name="Berlin A.M."/>
            <person name="Bochicchio J."/>
            <person name="Borenstein D."/>
            <person name="Chapman S.B."/>
            <person name="Chen Z."/>
            <person name="Engels R."/>
            <person name="Freedman E."/>
            <person name="Gellesch M."/>
            <person name="Goldberg J."/>
            <person name="Griggs A."/>
            <person name="Gujja S."/>
            <person name="Heilman E.R."/>
            <person name="Heiman D.I."/>
            <person name="Hepburn T.A."/>
            <person name="Howarth C."/>
            <person name="Jen D."/>
            <person name="Larson L."/>
            <person name="Lewis B."/>
            <person name="Mehta T."/>
            <person name="Park D."/>
            <person name="Pearson M."/>
            <person name="Richards J."/>
            <person name="Roberts A."/>
            <person name="Saif S."/>
            <person name="Shea T.D."/>
            <person name="Shenoy N."/>
            <person name="Sisk P."/>
            <person name="Stolte C."/>
            <person name="Sykes S.N."/>
            <person name="Thomson T."/>
            <person name="Walk T."/>
            <person name="White J."/>
            <person name="Yandava C."/>
            <person name="Straight P."/>
            <person name="Clardy J."/>
            <person name="Hung D."/>
            <person name="Kolter R."/>
            <person name="Mekalanos J."/>
            <person name="Walker S."/>
            <person name="Walsh C.T."/>
            <person name="Wieland-Brown L.C."/>
            <person name="Haas B."/>
            <person name="Nusbaum C."/>
            <person name="Birren B."/>
        </authorList>
    </citation>
    <scope>NUCLEOTIDE SEQUENCE [LARGE SCALE GENOMIC DNA]</scope>
    <source>
        <strain evidence="5">ATCC 25486 / DSM 40338 / CBS 914.69 / JCM 4507 / NBRC 13074 / NRRL 2958 / 5647</strain>
    </source>
</reference>
<feature type="compositionally biased region" description="Basic and acidic residues" evidence="1">
    <location>
        <begin position="148"/>
        <end position="177"/>
    </location>
</feature>
<evidence type="ECO:0000256" key="1">
    <source>
        <dbReference type="SAM" id="MobiDB-lite"/>
    </source>
</evidence>
<reference evidence="5" key="1">
    <citation type="submission" date="2008-02" db="EMBL/GenBank/DDBJ databases">
        <authorList>
            <consortium name="The Broad Institute Genome Sequencing Platform"/>
            <person name="Fischbach M."/>
            <person name="Ward D."/>
            <person name="Young S."/>
            <person name="Jaffe D."/>
            <person name="Gnerre S."/>
            <person name="Berlin A."/>
            <person name="Heiman D."/>
            <person name="Hepburn T."/>
            <person name="Sykes S."/>
            <person name="Alvarado L."/>
            <person name="Kodira C.D."/>
            <person name="Straight P."/>
            <person name="Clardy J."/>
            <person name="Hung D."/>
            <person name="Kolter R."/>
            <person name="Mekalanos J."/>
            <person name="Walker S."/>
            <person name="Walsh C.T."/>
            <person name="Lander E."/>
            <person name="Galagan J."/>
            <person name="Nusbaum C."/>
            <person name="Birren B."/>
        </authorList>
    </citation>
    <scope>NUCLEOTIDE SEQUENCE [LARGE SCALE GENOMIC DNA]</scope>
    <source>
        <strain evidence="5">ATCC 25486 / DSM 40338 / CBS 914.69 / JCM 4507 / NBRC 13074 / NRRL 2958 / 5647</strain>
    </source>
</reference>
<keyword evidence="2" id="KW-1133">Transmembrane helix</keyword>
<sequence>MKEPRMSTTATLRPRRVRTAAAALAALAYAGMTLASAPAAFAAIGDSGDIKIHKAGVEHWDTRDDIKGVCKFSLSAFNFESLPQVTWTITPQPPTAAGPTLTDSLVLVAGRGHTEEYALPDGDYLLAWTVPSGVPKQKVFEVDCEKYGDKHGEKNNGHKGAENDKGSGWEKDDKDAPHGAVPAGGGGMAGDGGEGSGDDGSSVAVTTALVAGAAGAAGLVLVRRARRRAHGAA</sequence>
<proteinExistence type="predicted"/>
<evidence type="ECO:0000256" key="3">
    <source>
        <dbReference type="SAM" id="SignalP"/>
    </source>
</evidence>
<feature type="chain" id="PRO_5002831342" description="Secreted protein" evidence="3">
    <location>
        <begin position="43"/>
        <end position="233"/>
    </location>
</feature>
<dbReference type="HOGENOM" id="CLU_101009_0_0_11"/>